<organism evidence="2 3">
    <name type="scientific">Lottia gigantea</name>
    <name type="common">Giant owl limpet</name>
    <dbReference type="NCBI Taxonomy" id="225164"/>
    <lineage>
        <taxon>Eukaryota</taxon>
        <taxon>Metazoa</taxon>
        <taxon>Spiralia</taxon>
        <taxon>Lophotrochozoa</taxon>
        <taxon>Mollusca</taxon>
        <taxon>Gastropoda</taxon>
        <taxon>Patellogastropoda</taxon>
        <taxon>Lottioidea</taxon>
        <taxon>Lottiidae</taxon>
        <taxon>Lottia</taxon>
    </lineage>
</organism>
<reference evidence="2 3" key="1">
    <citation type="journal article" date="2013" name="Nature">
        <title>Insights into bilaterian evolution from three spiralian genomes.</title>
        <authorList>
            <person name="Simakov O."/>
            <person name="Marletaz F."/>
            <person name="Cho S.J."/>
            <person name="Edsinger-Gonzales E."/>
            <person name="Havlak P."/>
            <person name="Hellsten U."/>
            <person name="Kuo D.H."/>
            <person name="Larsson T."/>
            <person name="Lv J."/>
            <person name="Arendt D."/>
            <person name="Savage R."/>
            <person name="Osoegawa K."/>
            <person name="de Jong P."/>
            <person name="Grimwood J."/>
            <person name="Chapman J.A."/>
            <person name="Shapiro H."/>
            <person name="Aerts A."/>
            <person name="Otillar R.P."/>
            <person name="Terry A.Y."/>
            <person name="Boore J.L."/>
            <person name="Grigoriev I.V."/>
            <person name="Lindberg D.R."/>
            <person name="Seaver E.C."/>
            <person name="Weisblat D.A."/>
            <person name="Putnam N.H."/>
            <person name="Rokhsar D.S."/>
        </authorList>
    </citation>
    <scope>NUCLEOTIDE SEQUENCE [LARGE SCALE GENOMIC DNA]</scope>
</reference>
<feature type="transmembrane region" description="Helical" evidence="1">
    <location>
        <begin position="46"/>
        <end position="70"/>
    </location>
</feature>
<evidence type="ECO:0000256" key="1">
    <source>
        <dbReference type="SAM" id="Phobius"/>
    </source>
</evidence>
<dbReference type="AlphaFoldDB" id="V3ZYG0"/>
<proteinExistence type="predicted"/>
<feature type="transmembrane region" description="Helical" evidence="1">
    <location>
        <begin position="86"/>
        <end position="110"/>
    </location>
</feature>
<dbReference type="EMBL" id="KB203188">
    <property type="protein sequence ID" value="ESO86021.1"/>
    <property type="molecule type" value="Genomic_DNA"/>
</dbReference>
<dbReference type="CTD" id="20240637"/>
<evidence type="ECO:0000313" key="3">
    <source>
        <dbReference type="Proteomes" id="UP000030746"/>
    </source>
</evidence>
<sequence>METFNLASRQVSTNNLTFDGRIGKFFTKMSTNMIQEISMPTQKHVLWVYFVGTAWSVGGQLCLSVLWVYFVGTAWSVGGRLCLSVLWVYFVGTAKSVGGQLCLSVLWVYFVGSAKSVGGQSSVCQSKSVMEKSNGTMLDMVEIWKSWLKLLVPSGKMVDYGGSVAQCGDKMVEIYPDLVEIWKNGGLWWKCSIIWLINGGNLSRLGGNMVGKMVDYGRSVAQYGDKMVEIYPDLVEIWKYGRL</sequence>
<keyword evidence="1" id="KW-1133">Transmembrane helix</keyword>
<keyword evidence="1" id="KW-0472">Membrane</keyword>
<dbReference type="Proteomes" id="UP000030746">
    <property type="component" value="Unassembled WGS sequence"/>
</dbReference>
<evidence type="ECO:0008006" key="4">
    <source>
        <dbReference type="Google" id="ProtNLM"/>
    </source>
</evidence>
<gene>
    <name evidence="2" type="ORF">LOTGIDRAFT_167526</name>
</gene>
<keyword evidence="1" id="KW-0812">Transmembrane</keyword>
<accession>V3ZYG0</accession>
<name>V3ZYG0_LOTGI</name>
<dbReference type="KEGG" id="lgi:LOTGIDRAFT_167526"/>
<dbReference type="GeneID" id="20240637"/>
<dbReference type="RefSeq" id="XP_009063273.1">
    <property type="nucleotide sequence ID" value="XM_009065025.1"/>
</dbReference>
<evidence type="ECO:0000313" key="2">
    <source>
        <dbReference type="EMBL" id="ESO86021.1"/>
    </source>
</evidence>
<keyword evidence="3" id="KW-1185">Reference proteome</keyword>
<protein>
    <recommendedName>
        <fullName evidence="4">Transmembrane protein</fullName>
    </recommendedName>
</protein>
<dbReference type="HOGENOM" id="CLU_1143676_0_0_1"/>
<dbReference type="STRING" id="225164.V3ZYG0"/>